<evidence type="ECO:0000313" key="9">
    <source>
        <dbReference type="Proteomes" id="UP000241890"/>
    </source>
</evidence>
<dbReference type="PANTHER" id="PTHR11929:SF194">
    <property type="entry name" value="ALPHA-(1,3)-FUCOSYLTRANSFERASE 10"/>
    <property type="match status" value="1"/>
</dbReference>
<keyword evidence="9" id="KW-1185">Reference proteome</keyword>
<keyword evidence="5" id="KW-0333">Golgi apparatus</keyword>
<keyword evidence="5" id="KW-0812">Transmembrane</keyword>
<feature type="region of interest" description="Disordered" evidence="6">
    <location>
        <begin position="528"/>
        <end position="602"/>
    </location>
</feature>
<feature type="transmembrane region" description="Helical" evidence="5">
    <location>
        <begin position="184"/>
        <end position="204"/>
    </location>
</feature>
<comment type="caution">
    <text evidence="8">The sequence shown here is derived from an EMBL/GenBank/DDBJ whole genome shotgun (WGS) entry which is preliminary data.</text>
</comment>
<sequence length="1208" mass="136586">MPYYSEAEYDIKTTPVNFTEVIPGISFAARNCRSLNNREGLVRTLQKYIQVDSVSSCLNNAPWPADIKRSDKSGMMRKYLFHLSAENENSDDYITEKVWGALSSGSLPVYLGAPNVNLYVPEHSVVSAADFASFEELGEHLLYLTKNRTAYMEYHAWRFKPFSERFERTFAFTRTHSESAIISLYYVATHILLLIVGMVFLTTAQIEASSTSSRCVEGFYFHDGWCLGLGNRNKKKSYAHQFRQDKTFCEEKFKHGRQVKAATITNNAQVTALKKVLKGEDLKWAFIGWAPFENYKDGPVDKLEAADPDIRRKPKKLKSMLGVKKFEIDCSPGSDHYFTEDEGNYATVDTYARISGRSNWHYYGENEYYTPTYSSNRDSYGSYGSSYGCTENSELIMTQSLKVTLMAQGLHQADEYTSSYPVCMYEVPERESSVSCPHLLGNGFCRFAKPTDQRKKDYSGDSSNREDISEEECYEKCRSFKYCKAYEFYGESVDKGMCEMHFDVPVNVKTTSNHKVTRCVALKEESACTDEVSHSTPKPTPTPTPKPTSATPTSKPTPEPTPETTRDISADQDARTSAPTPELESTPQPTPDSEQTNITDSDDLVFTESNCVDHGVEQDRTQAGAIMARLALAFIATATLAALFFDAEASKSSDECVQGFYFHDGWCIGLADDDEDRTFIDQFETNRNYCWRSFKHAPRIDRAVITNEAQAKAMEKALKGTGQDWAFIGWTPRDAYSSGKVGKVKAPSLRVTKDADQLDNLLGRSIGWRSCTGDTYSYGYGSGNYNSEFDDDSYSSKRGDYTTNFDAYYADGDYSTKYEEYFSDYTTTYGNSEYTSSYDECAPLIMKRSGKIIATLRNRPNYIKTQQLCMYEVHKRNEALSCPNLIGEGYCRFAKPTNIGNRDYSGDWTIYRDISEETCYEKCLDSTYCKAYEFYGNKVSKGTCELHYDKPISWKKTNKKVAKCVQMVKSSACTDKVPFSTPSPTKAPTPYPTPPTPAPTEALIVATESDYPACPNNMILTQCFKPACEKRCGGSYLNDKCPENAERAFIVLPAPQKTYTYEEEAAFLQTYYWSDKCQNKNDNVIVELPAFGPWVVLETNDDKKYDNNADLCWIIRAPAGRRVNFKIRKGGKTQANKDVLEVWDVTSPAEATFDALTQGQVDTILRETFDGKIKKTQTLDAEAEQMVVHFYSDHRKTVKGFDFWVRAT</sequence>
<keyword evidence="4 5" id="KW-0808">Transferase</keyword>
<dbReference type="UniPathway" id="UPA00378"/>
<dbReference type="SUPFAM" id="SSF49854">
    <property type="entry name" value="Spermadhesin, CUB domain"/>
    <property type="match status" value="1"/>
</dbReference>
<dbReference type="EMBL" id="BEYU01000084">
    <property type="protein sequence ID" value="GBG30773.1"/>
    <property type="molecule type" value="Genomic_DNA"/>
</dbReference>
<evidence type="ECO:0000256" key="3">
    <source>
        <dbReference type="ARBA" id="ARBA00022676"/>
    </source>
</evidence>
<accession>A0A2R5GQ72</accession>
<dbReference type="GO" id="GO:0032580">
    <property type="term" value="C:Golgi cisterna membrane"/>
    <property type="evidence" value="ECO:0007669"/>
    <property type="project" value="UniProtKB-SubCell"/>
</dbReference>
<keyword evidence="5" id="KW-1133">Transmembrane helix</keyword>
<dbReference type="PANTHER" id="PTHR11929">
    <property type="entry name" value="ALPHA- 1,3 -FUCOSYLTRANSFERASE"/>
    <property type="match status" value="1"/>
</dbReference>
<gene>
    <name evidence="8" type="ORF">FCC1311_069932</name>
</gene>
<dbReference type="InterPro" id="IPR035914">
    <property type="entry name" value="Sperma_CUB_dom_sf"/>
</dbReference>
<dbReference type="InterPro" id="IPR038577">
    <property type="entry name" value="GT10-like_C_sf"/>
</dbReference>
<evidence type="ECO:0000256" key="4">
    <source>
        <dbReference type="ARBA" id="ARBA00022679"/>
    </source>
</evidence>
<dbReference type="Gene3D" id="2.60.120.290">
    <property type="entry name" value="Spermadhesin, CUB domain"/>
    <property type="match status" value="1"/>
</dbReference>
<evidence type="ECO:0000256" key="2">
    <source>
        <dbReference type="ARBA" id="ARBA00008919"/>
    </source>
</evidence>
<comment type="subcellular location">
    <subcellularLocation>
        <location evidence="5">Golgi apparatus</location>
        <location evidence="5">Golgi stack membrane</location>
        <topology evidence="5">Single-pass type II membrane protein</topology>
    </subcellularLocation>
</comment>
<organism evidence="8 9">
    <name type="scientific">Hondaea fermentalgiana</name>
    <dbReference type="NCBI Taxonomy" id="2315210"/>
    <lineage>
        <taxon>Eukaryota</taxon>
        <taxon>Sar</taxon>
        <taxon>Stramenopiles</taxon>
        <taxon>Bigyra</taxon>
        <taxon>Labyrinthulomycetes</taxon>
        <taxon>Thraustochytrida</taxon>
        <taxon>Thraustochytriidae</taxon>
        <taxon>Hondaea</taxon>
    </lineage>
</organism>
<dbReference type="Pfam" id="PF00852">
    <property type="entry name" value="Glyco_transf_10"/>
    <property type="match status" value="1"/>
</dbReference>
<feature type="compositionally biased region" description="Polar residues" evidence="6">
    <location>
        <begin position="575"/>
        <end position="599"/>
    </location>
</feature>
<evidence type="ECO:0000259" key="7">
    <source>
        <dbReference type="PROSITE" id="PS50948"/>
    </source>
</evidence>
<dbReference type="EC" id="2.4.1.-" evidence="5"/>
<dbReference type="InterPro" id="IPR055270">
    <property type="entry name" value="Glyco_tran_10_C"/>
</dbReference>
<dbReference type="PROSITE" id="PS50948">
    <property type="entry name" value="PAN"/>
    <property type="match status" value="1"/>
</dbReference>
<dbReference type="InterPro" id="IPR003609">
    <property type="entry name" value="Pan_app"/>
</dbReference>
<evidence type="ECO:0000256" key="1">
    <source>
        <dbReference type="ARBA" id="ARBA00004922"/>
    </source>
</evidence>
<dbReference type="Gene3D" id="3.40.50.11660">
    <property type="entry name" value="Glycosyl transferase family 10, C-terminal domain"/>
    <property type="match status" value="1"/>
</dbReference>
<protein>
    <recommendedName>
        <fullName evidence="5">Fucosyltransferase</fullName>
        <ecNumber evidence="5">2.4.1.-</ecNumber>
    </recommendedName>
</protein>
<dbReference type="InterPro" id="IPR001503">
    <property type="entry name" value="Glyco_trans_10"/>
</dbReference>
<feature type="compositionally biased region" description="Basic and acidic residues" evidence="6">
    <location>
        <begin position="564"/>
        <end position="574"/>
    </location>
</feature>
<keyword evidence="5" id="KW-0472">Membrane</keyword>
<comment type="similarity">
    <text evidence="2 5">Belongs to the glycosyltransferase 10 family.</text>
</comment>
<dbReference type="InParanoid" id="A0A2R5GQ72"/>
<keyword evidence="3 5" id="KW-0328">Glycosyltransferase</keyword>
<evidence type="ECO:0000256" key="5">
    <source>
        <dbReference type="RuleBase" id="RU003832"/>
    </source>
</evidence>
<name>A0A2R5GQ72_9STRA</name>
<dbReference type="OrthoDB" id="43306at2759"/>
<dbReference type="AlphaFoldDB" id="A0A2R5GQ72"/>
<comment type="pathway">
    <text evidence="1">Protein modification; protein glycosylation.</text>
</comment>
<feature type="domain" description="Apple" evidence="7">
    <location>
        <begin position="891"/>
        <end position="973"/>
    </location>
</feature>
<evidence type="ECO:0000256" key="6">
    <source>
        <dbReference type="SAM" id="MobiDB-lite"/>
    </source>
</evidence>
<proteinExistence type="inferred from homology"/>
<dbReference type="Proteomes" id="UP000241890">
    <property type="component" value="Unassembled WGS sequence"/>
</dbReference>
<reference evidence="8 9" key="1">
    <citation type="submission" date="2017-12" db="EMBL/GenBank/DDBJ databases">
        <title>Sequencing, de novo assembly and annotation of complete genome of a new Thraustochytrid species, strain FCC1311.</title>
        <authorList>
            <person name="Sedici K."/>
            <person name="Godart F."/>
            <person name="Aiese Cigliano R."/>
            <person name="Sanseverino W."/>
            <person name="Barakat M."/>
            <person name="Ortet P."/>
            <person name="Marechal E."/>
            <person name="Cagnac O."/>
            <person name="Amato A."/>
        </authorList>
    </citation>
    <scope>NUCLEOTIDE SEQUENCE [LARGE SCALE GENOMIC DNA]</scope>
</reference>
<dbReference type="SUPFAM" id="SSF53756">
    <property type="entry name" value="UDP-Glycosyltransferase/glycogen phosphorylase"/>
    <property type="match status" value="1"/>
</dbReference>
<dbReference type="GO" id="GO:0046920">
    <property type="term" value="F:alpha-(1-&gt;3)-fucosyltransferase activity"/>
    <property type="evidence" value="ECO:0007669"/>
    <property type="project" value="TreeGrafter"/>
</dbReference>
<evidence type="ECO:0000313" key="8">
    <source>
        <dbReference type="EMBL" id="GBG30773.1"/>
    </source>
</evidence>